<protein>
    <submittedName>
        <fullName evidence="2">Type 1 glutamine amidotransferase</fullName>
    </submittedName>
</protein>
<dbReference type="CDD" id="cd01741">
    <property type="entry name" value="GATase1_1"/>
    <property type="match status" value="1"/>
</dbReference>
<dbReference type="PANTHER" id="PTHR42695">
    <property type="entry name" value="GLUTAMINE AMIDOTRANSFERASE YLR126C-RELATED"/>
    <property type="match status" value="1"/>
</dbReference>
<accession>A0A3S9V052</accession>
<keyword evidence="3" id="KW-1185">Reference proteome</keyword>
<dbReference type="GO" id="GO:0005829">
    <property type="term" value="C:cytosol"/>
    <property type="evidence" value="ECO:0007669"/>
    <property type="project" value="TreeGrafter"/>
</dbReference>
<dbReference type="GO" id="GO:0016740">
    <property type="term" value="F:transferase activity"/>
    <property type="evidence" value="ECO:0007669"/>
    <property type="project" value="UniProtKB-KW"/>
</dbReference>
<dbReference type="OrthoDB" id="9807137at2"/>
<name>A0A3S9V052_9BACL</name>
<dbReference type="Gene3D" id="3.40.50.880">
    <property type="match status" value="1"/>
</dbReference>
<dbReference type="PROSITE" id="PS51273">
    <property type="entry name" value="GATASE_TYPE_1"/>
    <property type="match status" value="1"/>
</dbReference>
<sequence length="255" mass="29618">MRIHYLQHVPFESPERISDWARDKGYKLTGTLLYESTHFPLQSEFDMLVILGGPMGVYDEEMFPWLVREKAFIKETIRQRKMVLGICLGAQLIAEALGGKVYRNHYKEMGWHPVKMTEESQNSVFFKQFPKEYVPFHWHGDTFELPDEVKTAAISLGCANQAFEYRGHVIGLQFHLESSNDSIKKLIEYCSDEIEPGRYVQHPDQMMDQMSLLAHSNTILAHLLDTLELNYRTLNKGNELVYKSYVSPQYRSGCN</sequence>
<evidence type="ECO:0000259" key="1">
    <source>
        <dbReference type="Pfam" id="PF00117"/>
    </source>
</evidence>
<dbReference type="AlphaFoldDB" id="A0A3S9V052"/>
<keyword evidence="2" id="KW-0315">Glutamine amidotransferase</keyword>
<keyword evidence="2" id="KW-0808">Transferase</keyword>
<dbReference type="RefSeq" id="WP_126999633.1">
    <property type="nucleotide sequence ID" value="NZ_CP034346.1"/>
</dbReference>
<evidence type="ECO:0000313" key="3">
    <source>
        <dbReference type="Proteomes" id="UP000270678"/>
    </source>
</evidence>
<evidence type="ECO:0000313" key="2">
    <source>
        <dbReference type="EMBL" id="AZS15717.1"/>
    </source>
</evidence>
<dbReference type="Pfam" id="PF00117">
    <property type="entry name" value="GATase"/>
    <property type="match status" value="1"/>
</dbReference>
<organism evidence="2 3">
    <name type="scientific">Paenibacillus lutimineralis</name>
    <dbReference type="NCBI Taxonomy" id="2707005"/>
    <lineage>
        <taxon>Bacteria</taxon>
        <taxon>Bacillati</taxon>
        <taxon>Bacillota</taxon>
        <taxon>Bacilli</taxon>
        <taxon>Bacillales</taxon>
        <taxon>Paenibacillaceae</taxon>
        <taxon>Paenibacillus</taxon>
    </lineage>
</organism>
<dbReference type="FunFam" id="3.40.50.880:FF:000033">
    <property type="entry name" value="Glutamine amidotransferase class-I"/>
    <property type="match status" value="1"/>
</dbReference>
<dbReference type="EMBL" id="CP034346">
    <property type="protein sequence ID" value="AZS15717.1"/>
    <property type="molecule type" value="Genomic_DNA"/>
</dbReference>
<feature type="domain" description="Glutamine amidotransferase" evidence="1">
    <location>
        <begin position="42"/>
        <end position="181"/>
    </location>
</feature>
<reference evidence="3" key="1">
    <citation type="submission" date="2018-12" db="EMBL/GenBank/DDBJ databases">
        <title>Complete genome sequence of Paenibacillus sp. MBLB1234.</title>
        <authorList>
            <person name="Nam Y.-D."/>
            <person name="Kang J."/>
            <person name="Chung W.-H."/>
            <person name="Park Y.S."/>
        </authorList>
    </citation>
    <scope>NUCLEOTIDE SEQUENCE [LARGE SCALE GENOMIC DNA]</scope>
    <source>
        <strain evidence="3">MBLB1234</strain>
    </source>
</reference>
<gene>
    <name evidence="2" type="ORF">EI981_15560</name>
</gene>
<dbReference type="InterPro" id="IPR029062">
    <property type="entry name" value="Class_I_gatase-like"/>
</dbReference>
<proteinExistence type="predicted"/>
<dbReference type="SUPFAM" id="SSF52317">
    <property type="entry name" value="Class I glutamine amidotransferase-like"/>
    <property type="match status" value="1"/>
</dbReference>
<dbReference type="Proteomes" id="UP000270678">
    <property type="component" value="Chromosome"/>
</dbReference>
<dbReference type="InterPro" id="IPR044992">
    <property type="entry name" value="ChyE-like"/>
</dbReference>
<dbReference type="KEGG" id="plut:EI981_15560"/>
<dbReference type="InterPro" id="IPR017926">
    <property type="entry name" value="GATASE"/>
</dbReference>
<dbReference type="PANTHER" id="PTHR42695:SF5">
    <property type="entry name" value="GLUTAMINE AMIDOTRANSFERASE YLR126C-RELATED"/>
    <property type="match status" value="1"/>
</dbReference>